<dbReference type="eggNOG" id="ENOG502S9E0">
    <property type="taxonomic scope" value="Eukaryota"/>
</dbReference>
<dbReference type="PhylomeDB" id="A0A022PPT4"/>
<keyword evidence="3" id="KW-1185">Reference proteome</keyword>
<accession>A0A022PPT4</accession>
<dbReference type="AlphaFoldDB" id="A0A022PPT4"/>
<evidence type="ECO:0000313" key="2">
    <source>
        <dbReference type="EMBL" id="EYU17736.1"/>
    </source>
</evidence>
<name>A0A022PPT4_ERYGU</name>
<feature type="region of interest" description="Disordered" evidence="1">
    <location>
        <begin position="34"/>
        <end position="62"/>
    </location>
</feature>
<evidence type="ECO:0000256" key="1">
    <source>
        <dbReference type="SAM" id="MobiDB-lite"/>
    </source>
</evidence>
<dbReference type="PANTHER" id="PTHR38224:SF1">
    <property type="entry name" value="PHLOEM SPECIFIC PROTEIN"/>
    <property type="match status" value="1"/>
</dbReference>
<protein>
    <submittedName>
        <fullName evidence="2">Uncharacterized protein</fullName>
    </submittedName>
</protein>
<proteinExistence type="predicted"/>
<organism evidence="2 3">
    <name type="scientific">Erythranthe guttata</name>
    <name type="common">Yellow monkey flower</name>
    <name type="synonym">Mimulus guttatus</name>
    <dbReference type="NCBI Taxonomy" id="4155"/>
    <lineage>
        <taxon>Eukaryota</taxon>
        <taxon>Viridiplantae</taxon>
        <taxon>Streptophyta</taxon>
        <taxon>Embryophyta</taxon>
        <taxon>Tracheophyta</taxon>
        <taxon>Spermatophyta</taxon>
        <taxon>Magnoliopsida</taxon>
        <taxon>eudicotyledons</taxon>
        <taxon>Gunneridae</taxon>
        <taxon>Pentapetalae</taxon>
        <taxon>asterids</taxon>
        <taxon>lamiids</taxon>
        <taxon>Lamiales</taxon>
        <taxon>Phrymaceae</taxon>
        <taxon>Erythranthe</taxon>
    </lineage>
</organism>
<evidence type="ECO:0000313" key="3">
    <source>
        <dbReference type="Proteomes" id="UP000030748"/>
    </source>
</evidence>
<sequence length="112" mass="13382">MQRNYEFSSYHGGDSRFSTDEYLEKITRMHRIFNNNSSSHVEKNDDHTGKTSRVNHEKNRAPEVVHKKVHFVEHDKTENFKDKTIDVEADGFIKQKHKKFELCKWDTFKPVN</sequence>
<dbReference type="EMBL" id="KI632363">
    <property type="protein sequence ID" value="EYU17736.1"/>
    <property type="molecule type" value="Genomic_DNA"/>
</dbReference>
<dbReference type="Proteomes" id="UP000030748">
    <property type="component" value="Unassembled WGS sequence"/>
</dbReference>
<reference evidence="2 3" key="1">
    <citation type="journal article" date="2013" name="Proc. Natl. Acad. Sci. U.S.A.">
        <title>Fine-scale variation in meiotic recombination in Mimulus inferred from population shotgun sequencing.</title>
        <authorList>
            <person name="Hellsten U."/>
            <person name="Wright K.M."/>
            <person name="Jenkins J."/>
            <person name="Shu S."/>
            <person name="Yuan Y."/>
            <person name="Wessler S.R."/>
            <person name="Schmutz J."/>
            <person name="Willis J.H."/>
            <person name="Rokhsar D.S."/>
        </authorList>
    </citation>
    <scope>NUCLEOTIDE SEQUENCE [LARGE SCALE GENOMIC DNA]</scope>
    <source>
        <strain evidence="3">cv. DUN x IM62</strain>
    </source>
</reference>
<dbReference type="PANTHER" id="PTHR38224">
    <property type="entry name" value="PHLOEM SPECIFIC PROTEIN"/>
    <property type="match status" value="1"/>
</dbReference>
<feature type="compositionally biased region" description="Basic and acidic residues" evidence="1">
    <location>
        <begin position="40"/>
        <end position="62"/>
    </location>
</feature>
<gene>
    <name evidence="2" type="ORF">MIMGU_mgv1a016652mg</name>
</gene>